<evidence type="ECO:0000256" key="5">
    <source>
        <dbReference type="RuleBase" id="RU003651"/>
    </source>
</evidence>
<accession>A0A4U0XAU2</accession>
<dbReference type="GO" id="GO:0005524">
    <property type="term" value="F:ATP binding"/>
    <property type="evidence" value="ECO:0007669"/>
    <property type="project" value="UniProtKB-KW"/>
</dbReference>
<sequence length="414" mass="46112">MATTTANRLESINVVDFSGKEDESSYHRLYDVRLDVQAYELRDGEDDSTPKSGVSQDQENGEEPMPQFRITHLPSKKLGGLWDSLVFDTPIPARLLRFVTRMMFIMKNQRLNSTVLNRNTLLLLHGPPGSGKTTLCRALAQKLSIRLGRHFSSGKLVEINTTSMLSKWFSESGKLISRMFESIHAMADEGTTFICVLIDEVESLTGSREKSANGNECSDALRATNQLLTGLDRLRHRSNVMVLCTSNLMSAIDPAFIDRVDIKQHIPNPCPPAIYSIFRSCFNELIRCDIVTANLSPSPTVTDDVQSECLVQLPPSSSPTESSWVILDQVSIPSFTEMNIHLWNQPHSPARKLWHLAQRSEGVSGRTLRRLPFLALALHTYSETCDVNEALAALDLAINEETRGGLVKEEAVAD</sequence>
<evidence type="ECO:0000313" key="10">
    <source>
        <dbReference type="Proteomes" id="UP000308768"/>
    </source>
</evidence>
<keyword evidence="2 5" id="KW-0547">Nucleotide-binding</keyword>
<dbReference type="GO" id="GO:0005694">
    <property type="term" value="C:chromosome"/>
    <property type="evidence" value="ECO:0007669"/>
    <property type="project" value="TreeGrafter"/>
</dbReference>
<dbReference type="InterPro" id="IPR003959">
    <property type="entry name" value="ATPase_AAA_core"/>
</dbReference>
<evidence type="ECO:0000256" key="6">
    <source>
        <dbReference type="SAM" id="MobiDB-lite"/>
    </source>
</evidence>
<dbReference type="Pfam" id="PF23242">
    <property type="entry name" value="AAA_lid_TRIP13_C"/>
    <property type="match status" value="1"/>
</dbReference>
<dbReference type="AlphaFoldDB" id="A0A4U0XAU2"/>
<dbReference type="InterPro" id="IPR003960">
    <property type="entry name" value="ATPase_AAA_CS"/>
</dbReference>
<protein>
    <recommendedName>
        <fullName evidence="7">AAA+ ATPase domain-containing protein</fullName>
    </recommendedName>
</protein>
<dbReference type="PROSITE" id="PS00674">
    <property type="entry name" value="AAA"/>
    <property type="match status" value="1"/>
</dbReference>
<dbReference type="SMART" id="SM00382">
    <property type="entry name" value="AAA"/>
    <property type="match status" value="1"/>
</dbReference>
<comment type="similarity">
    <text evidence="1">Belongs to the AAA ATPase family. PCH2 subfamily.</text>
</comment>
<keyword evidence="10" id="KW-1185">Reference proteome</keyword>
<dbReference type="GO" id="GO:0016887">
    <property type="term" value="F:ATP hydrolysis activity"/>
    <property type="evidence" value="ECO:0007669"/>
    <property type="project" value="InterPro"/>
</dbReference>
<feature type="region of interest" description="Disordered" evidence="6">
    <location>
        <begin position="41"/>
        <end position="66"/>
    </location>
</feature>
<evidence type="ECO:0000256" key="1">
    <source>
        <dbReference type="ARBA" id="ARBA00007271"/>
    </source>
</evidence>
<evidence type="ECO:0000256" key="4">
    <source>
        <dbReference type="ARBA" id="ARBA00023254"/>
    </source>
</evidence>
<proteinExistence type="inferred from homology"/>
<comment type="caution">
    <text evidence="9">The sequence shown here is derived from an EMBL/GenBank/DDBJ whole genome shotgun (WGS) entry which is preliminary data.</text>
</comment>
<dbReference type="GO" id="GO:0051598">
    <property type="term" value="P:meiotic recombination checkpoint signaling"/>
    <property type="evidence" value="ECO:0007669"/>
    <property type="project" value="TreeGrafter"/>
</dbReference>
<name>A0A4U0XAU2_9PEZI</name>
<dbReference type="EMBL" id="NAJN01000447">
    <property type="protein sequence ID" value="TKA73221.1"/>
    <property type="molecule type" value="Genomic_DNA"/>
</dbReference>
<dbReference type="InterPro" id="IPR044539">
    <property type="entry name" value="Pch2-like"/>
</dbReference>
<dbReference type="EMBL" id="NAJN01001106">
    <property type="protein sequence ID" value="TKA65722.1"/>
    <property type="molecule type" value="Genomic_DNA"/>
</dbReference>
<evidence type="ECO:0000256" key="2">
    <source>
        <dbReference type="ARBA" id="ARBA00022741"/>
    </source>
</evidence>
<gene>
    <name evidence="9" type="ORF">B0A49_04890</name>
    <name evidence="8" type="ORF">B0A49_07319</name>
</gene>
<evidence type="ECO:0000313" key="9">
    <source>
        <dbReference type="EMBL" id="TKA73221.1"/>
    </source>
</evidence>
<dbReference type="Proteomes" id="UP000308768">
    <property type="component" value="Unassembled WGS sequence"/>
</dbReference>
<dbReference type="InterPro" id="IPR058249">
    <property type="entry name" value="Pch2_C"/>
</dbReference>
<evidence type="ECO:0000256" key="3">
    <source>
        <dbReference type="ARBA" id="ARBA00022840"/>
    </source>
</evidence>
<dbReference type="SUPFAM" id="SSF52540">
    <property type="entry name" value="P-loop containing nucleoside triphosphate hydrolases"/>
    <property type="match status" value="1"/>
</dbReference>
<reference evidence="9 10" key="1">
    <citation type="submission" date="2017-03" db="EMBL/GenBank/DDBJ databases">
        <title>Genomes of endolithic fungi from Antarctica.</title>
        <authorList>
            <person name="Coleine C."/>
            <person name="Masonjones S."/>
            <person name="Stajich J.E."/>
        </authorList>
    </citation>
    <scope>NUCLEOTIDE SEQUENCE [LARGE SCALE GENOMIC DNA]</scope>
    <source>
        <strain evidence="9 10">CCFEE 5187</strain>
    </source>
</reference>
<dbReference type="InterPro" id="IPR003593">
    <property type="entry name" value="AAA+_ATPase"/>
</dbReference>
<keyword evidence="3 5" id="KW-0067">ATP-binding</keyword>
<dbReference type="OrthoDB" id="5925at2759"/>
<dbReference type="GO" id="GO:0007131">
    <property type="term" value="P:reciprocal meiotic recombination"/>
    <property type="evidence" value="ECO:0007669"/>
    <property type="project" value="TreeGrafter"/>
</dbReference>
<feature type="domain" description="AAA+ ATPase" evidence="7">
    <location>
        <begin position="118"/>
        <end position="270"/>
    </location>
</feature>
<evidence type="ECO:0000259" key="7">
    <source>
        <dbReference type="SMART" id="SM00382"/>
    </source>
</evidence>
<dbReference type="PANTHER" id="PTHR45991:SF1">
    <property type="entry name" value="PACHYTENE CHECKPOINT PROTEIN 2 HOMOLOG"/>
    <property type="match status" value="1"/>
</dbReference>
<dbReference type="Pfam" id="PF00004">
    <property type="entry name" value="AAA"/>
    <property type="match status" value="1"/>
</dbReference>
<dbReference type="InterPro" id="IPR027417">
    <property type="entry name" value="P-loop_NTPase"/>
</dbReference>
<dbReference type="GO" id="GO:0005634">
    <property type="term" value="C:nucleus"/>
    <property type="evidence" value="ECO:0007669"/>
    <property type="project" value="TreeGrafter"/>
</dbReference>
<dbReference type="Gene3D" id="3.40.50.300">
    <property type="entry name" value="P-loop containing nucleotide triphosphate hydrolases"/>
    <property type="match status" value="1"/>
</dbReference>
<organism evidence="9 10">
    <name type="scientific">Cryomyces minteri</name>
    <dbReference type="NCBI Taxonomy" id="331657"/>
    <lineage>
        <taxon>Eukaryota</taxon>
        <taxon>Fungi</taxon>
        <taxon>Dikarya</taxon>
        <taxon>Ascomycota</taxon>
        <taxon>Pezizomycotina</taxon>
        <taxon>Dothideomycetes</taxon>
        <taxon>Dothideomycetes incertae sedis</taxon>
        <taxon>Cryomyces</taxon>
    </lineage>
</organism>
<dbReference type="PANTHER" id="PTHR45991">
    <property type="entry name" value="PACHYTENE CHECKPOINT PROTEIN 2"/>
    <property type="match status" value="1"/>
</dbReference>
<dbReference type="FunFam" id="3.40.50.300:FF:001494">
    <property type="entry name" value="Pachytene checkpoint component Pch2"/>
    <property type="match status" value="1"/>
</dbReference>
<dbReference type="STRING" id="331657.A0A4U0XAU2"/>
<evidence type="ECO:0000313" key="8">
    <source>
        <dbReference type="EMBL" id="TKA65722.1"/>
    </source>
</evidence>
<keyword evidence="4" id="KW-0469">Meiosis</keyword>